<dbReference type="Proteomes" id="UP000030752">
    <property type="component" value="Unassembled WGS sequence"/>
</dbReference>
<dbReference type="EMBL" id="KB822718">
    <property type="protein sequence ID" value="ETN43432.1"/>
    <property type="molecule type" value="Genomic_DNA"/>
</dbReference>
<evidence type="ECO:0000313" key="6">
    <source>
        <dbReference type="EMBL" id="ETN43432.1"/>
    </source>
</evidence>
<keyword evidence="1" id="KW-0862">Zinc</keyword>
<keyword evidence="2" id="KW-0805">Transcription regulation</keyword>
<feature type="compositionally biased region" description="Low complexity" evidence="5">
    <location>
        <begin position="506"/>
        <end position="517"/>
    </location>
</feature>
<protein>
    <recommendedName>
        <fullName evidence="8">Transcription factor domain-containing protein</fullName>
    </recommendedName>
</protein>
<keyword evidence="7" id="KW-1185">Reference proteome</keyword>
<sequence length="631" mass="70375">MSLSMQSSLEICRFKKKKCYHEHDKALLDSPQRAQVNTRESTPGGGRVSDYNPESVLAALSSGPEPIATVEQPEPNPIPSHWLRGFAQAGAQSPTSAHRARRQLNWYKRHRRRTAPQQRSEHYQRYLEEVGAVYDLPKTTVDALLPIYVSLLDDLIPVVDAARVYREHSNDKASSCLVRAICLVISKAKQAAPFLRLRADGPVLPPLDFATSLFTGLDAAVKAELELDRITKIQVLALMHLHNDGLAGMDRASGQLSQAINEAWALSLQWKIPGNTDQEQCDYLWWTLRNLDRLNKPVQGAAPFIIDDSDISIERIASKEESYRSQVMDVSLKLGDLMIKATKVYKASSTAREDDSYLEVSYHIAAMLSCKYSGPATVHYNRRLASAKRILEIISSAGNDNLPPLPVIPYAMSMSTTMIYRAFSDKQETLDTTLQNLNRCCEALDVLSRRWTSAKGIARLAKRLVKVLSRYETAQHKLNKSSERIGTNYGRDRPSTADTDQGPRPGGQSSTSTLPTSLHPQNVLEAAPSDLVDTAELTFNPQSNMAAQRQEDWQALDASYTQLDRAFSDLYDYGMPNAFRDPATWEILHYMNEEASSTGGSDFQVPTYFSPDIDFGYTGIGINDTGHTEQQ</sequence>
<dbReference type="AlphaFoldDB" id="W2S434"/>
<dbReference type="CDD" id="cd12148">
    <property type="entry name" value="fungal_TF_MHR"/>
    <property type="match status" value="1"/>
</dbReference>
<evidence type="ECO:0000313" key="7">
    <source>
        <dbReference type="Proteomes" id="UP000030752"/>
    </source>
</evidence>
<evidence type="ECO:0000256" key="1">
    <source>
        <dbReference type="ARBA" id="ARBA00022833"/>
    </source>
</evidence>
<evidence type="ECO:0008006" key="8">
    <source>
        <dbReference type="Google" id="ProtNLM"/>
    </source>
</evidence>
<dbReference type="PANTHER" id="PTHR47171">
    <property type="entry name" value="FARA-RELATED"/>
    <property type="match status" value="1"/>
</dbReference>
<proteinExistence type="predicted"/>
<organism evidence="6 7">
    <name type="scientific">Cyphellophora europaea (strain CBS 101466)</name>
    <name type="common">Phialophora europaea</name>
    <dbReference type="NCBI Taxonomy" id="1220924"/>
    <lineage>
        <taxon>Eukaryota</taxon>
        <taxon>Fungi</taxon>
        <taxon>Dikarya</taxon>
        <taxon>Ascomycota</taxon>
        <taxon>Pezizomycotina</taxon>
        <taxon>Eurotiomycetes</taxon>
        <taxon>Chaetothyriomycetidae</taxon>
        <taxon>Chaetothyriales</taxon>
        <taxon>Cyphellophoraceae</taxon>
        <taxon>Cyphellophora</taxon>
    </lineage>
</organism>
<dbReference type="RefSeq" id="XP_008715168.1">
    <property type="nucleotide sequence ID" value="XM_008716946.1"/>
</dbReference>
<dbReference type="OrthoDB" id="10031947at2759"/>
<dbReference type="STRING" id="1220924.W2S434"/>
<feature type="region of interest" description="Disordered" evidence="5">
    <location>
        <begin position="30"/>
        <end position="52"/>
    </location>
</feature>
<evidence type="ECO:0000256" key="3">
    <source>
        <dbReference type="ARBA" id="ARBA00023125"/>
    </source>
</evidence>
<dbReference type="eggNOG" id="ENOG502S1X9">
    <property type="taxonomic scope" value="Eukaryota"/>
</dbReference>
<evidence type="ECO:0000256" key="2">
    <source>
        <dbReference type="ARBA" id="ARBA00023015"/>
    </source>
</evidence>
<gene>
    <name evidence="6" type="ORF">HMPREF1541_02591</name>
</gene>
<feature type="region of interest" description="Disordered" evidence="5">
    <location>
        <begin position="479"/>
        <end position="517"/>
    </location>
</feature>
<dbReference type="PANTHER" id="PTHR47171:SF6">
    <property type="entry name" value="SPECIFIC TRANSCRIPTION FACTOR, PUTATIVE (AFU_ORTHOLOGUE AFUA_2G06130)-RELATED"/>
    <property type="match status" value="1"/>
</dbReference>
<keyword evidence="4" id="KW-0804">Transcription</keyword>
<dbReference type="InParanoid" id="W2S434"/>
<dbReference type="HOGENOM" id="CLU_015361_1_0_1"/>
<dbReference type="GeneID" id="19969930"/>
<keyword evidence="3" id="KW-0238">DNA-binding</keyword>
<name>W2S434_CYPE1</name>
<accession>W2S434</accession>
<feature type="compositionally biased region" description="Polar residues" evidence="5">
    <location>
        <begin position="32"/>
        <end position="41"/>
    </location>
</feature>
<evidence type="ECO:0000256" key="4">
    <source>
        <dbReference type="ARBA" id="ARBA00023163"/>
    </source>
</evidence>
<dbReference type="VEuPathDB" id="FungiDB:HMPREF1541_02591"/>
<dbReference type="InterPro" id="IPR052073">
    <property type="entry name" value="Amide_Lactam_Regulators"/>
</dbReference>
<reference evidence="6 7" key="1">
    <citation type="submission" date="2013-03" db="EMBL/GenBank/DDBJ databases">
        <title>The Genome Sequence of Phialophora europaea CBS 101466.</title>
        <authorList>
            <consortium name="The Broad Institute Genomics Platform"/>
            <person name="Cuomo C."/>
            <person name="de Hoog S."/>
            <person name="Gorbushina A."/>
            <person name="Walker B."/>
            <person name="Young S.K."/>
            <person name="Zeng Q."/>
            <person name="Gargeya S."/>
            <person name="Fitzgerald M."/>
            <person name="Haas B."/>
            <person name="Abouelleil A."/>
            <person name="Allen A.W."/>
            <person name="Alvarado L."/>
            <person name="Arachchi H.M."/>
            <person name="Berlin A.M."/>
            <person name="Chapman S.B."/>
            <person name="Gainer-Dewar J."/>
            <person name="Goldberg J."/>
            <person name="Griggs A."/>
            <person name="Gujja S."/>
            <person name="Hansen M."/>
            <person name="Howarth C."/>
            <person name="Imamovic A."/>
            <person name="Ireland A."/>
            <person name="Larimer J."/>
            <person name="McCowan C."/>
            <person name="Murphy C."/>
            <person name="Pearson M."/>
            <person name="Poon T.W."/>
            <person name="Priest M."/>
            <person name="Roberts A."/>
            <person name="Saif S."/>
            <person name="Shea T."/>
            <person name="Sisk P."/>
            <person name="Sykes S."/>
            <person name="Wortman J."/>
            <person name="Nusbaum C."/>
            <person name="Birren B."/>
        </authorList>
    </citation>
    <scope>NUCLEOTIDE SEQUENCE [LARGE SCALE GENOMIC DNA]</scope>
    <source>
        <strain evidence="6 7">CBS 101466</strain>
    </source>
</reference>
<evidence type="ECO:0000256" key="5">
    <source>
        <dbReference type="SAM" id="MobiDB-lite"/>
    </source>
</evidence>
<dbReference type="GO" id="GO:0003677">
    <property type="term" value="F:DNA binding"/>
    <property type="evidence" value="ECO:0007669"/>
    <property type="project" value="UniProtKB-KW"/>
</dbReference>